<evidence type="ECO:0000256" key="2">
    <source>
        <dbReference type="SAM" id="MobiDB-lite"/>
    </source>
</evidence>
<evidence type="ECO:0000256" key="1">
    <source>
        <dbReference type="PROSITE-ProRule" id="PRU00339"/>
    </source>
</evidence>
<dbReference type="AlphaFoldDB" id="A0A917CGF0"/>
<reference evidence="4" key="2">
    <citation type="submission" date="2020-09" db="EMBL/GenBank/DDBJ databases">
        <authorList>
            <person name="Sun Q."/>
            <person name="Zhou Y."/>
        </authorList>
    </citation>
    <scope>NUCLEOTIDE SEQUENCE</scope>
    <source>
        <strain evidence="4">CGMCC 1.12181</strain>
    </source>
</reference>
<dbReference type="InterPro" id="IPR036465">
    <property type="entry name" value="vWFA_dom_sf"/>
</dbReference>
<dbReference type="PANTHER" id="PTHR22550">
    <property type="entry name" value="SPORE GERMINATION PROTEIN"/>
    <property type="match status" value="1"/>
</dbReference>
<feature type="region of interest" description="Disordered" evidence="2">
    <location>
        <begin position="455"/>
        <end position="573"/>
    </location>
</feature>
<dbReference type="RefSeq" id="WP_188364200.1">
    <property type="nucleotide sequence ID" value="NZ_BAABJF010000032.1"/>
</dbReference>
<dbReference type="PROSITE" id="PS50293">
    <property type="entry name" value="TPR_REGION"/>
    <property type="match status" value="1"/>
</dbReference>
<feature type="region of interest" description="Disordered" evidence="2">
    <location>
        <begin position="602"/>
        <end position="621"/>
    </location>
</feature>
<gene>
    <name evidence="4" type="ORF">GCM10011365_06070</name>
</gene>
<feature type="compositionally biased region" description="Basic and acidic residues" evidence="2">
    <location>
        <begin position="524"/>
        <end position="545"/>
    </location>
</feature>
<dbReference type="Pfam" id="PF00515">
    <property type="entry name" value="TPR_1"/>
    <property type="match status" value="1"/>
</dbReference>
<dbReference type="SMART" id="SM00327">
    <property type="entry name" value="VWA"/>
    <property type="match status" value="1"/>
</dbReference>
<dbReference type="EMBL" id="BMEO01000002">
    <property type="protein sequence ID" value="GGF87730.1"/>
    <property type="molecule type" value="Genomic_DNA"/>
</dbReference>
<dbReference type="PROSITE" id="PS50005">
    <property type="entry name" value="TPR"/>
    <property type="match status" value="1"/>
</dbReference>
<dbReference type="SUPFAM" id="SSF53300">
    <property type="entry name" value="vWA-like"/>
    <property type="match status" value="1"/>
</dbReference>
<dbReference type="SUPFAM" id="SSF48452">
    <property type="entry name" value="TPR-like"/>
    <property type="match status" value="1"/>
</dbReference>
<protein>
    <recommendedName>
        <fullName evidence="3">VWFA domain-containing protein</fullName>
    </recommendedName>
</protein>
<keyword evidence="5" id="KW-1185">Reference proteome</keyword>
<dbReference type="PANTHER" id="PTHR22550:SF14">
    <property type="entry name" value="VWFA DOMAIN-CONTAINING PROTEIN"/>
    <property type="match status" value="1"/>
</dbReference>
<dbReference type="Gene3D" id="3.40.50.410">
    <property type="entry name" value="von Willebrand factor, type A domain"/>
    <property type="match status" value="1"/>
</dbReference>
<feature type="domain" description="VWFA" evidence="3">
    <location>
        <begin position="96"/>
        <end position="291"/>
    </location>
</feature>
<reference evidence="4" key="1">
    <citation type="journal article" date="2014" name="Int. J. Syst. Evol. Microbiol.">
        <title>Complete genome sequence of Corynebacterium casei LMG S-19264T (=DSM 44701T), isolated from a smear-ripened cheese.</title>
        <authorList>
            <consortium name="US DOE Joint Genome Institute (JGI-PGF)"/>
            <person name="Walter F."/>
            <person name="Albersmeier A."/>
            <person name="Kalinowski J."/>
            <person name="Ruckert C."/>
        </authorList>
    </citation>
    <scope>NUCLEOTIDE SEQUENCE</scope>
    <source>
        <strain evidence="4">CGMCC 1.12181</strain>
    </source>
</reference>
<accession>A0A917CGF0</accession>
<dbReference type="InterPro" id="IPR011990">
    <property type="entry name" value="TPR-like_helical_dom_sf"/>
</dbReference>
<dbReference type="Proteomes" id="UP000605253">
    <property type="component" value="Unassembled WGS sequence"/>
</dbReference>
<dbReference type="InterPro" id="IPR019734">
    <property type="entry name" value="TPR_rpt"/>
</dbReference>
<sequence>MNEIIWSNFHFLRPHVLWLLIPAVWLLLRWHRQSHAQDGWQRHCDPDLLAAMQINTATTASRWRHLMWPVVFISLLALAGPAVRQKDVPVIKNKAALIIALDVSRSMLADDLKPNRLTRAKFKIRDLLDHRKDGLTALIAFSGDAFVVTPLTDDTETIVNLLDVLEPGIMPTTGTNTVAALEKSRELLTQSGLSKGQILLITDDIKLHKTEDTLKSLASKHMKTHVLAVGTAEGAPIQTDRGFVKDLRGQVVIPKVNFNTLKQAAAAGNGRFSVLSNQRNDKQLYDPPTAIDGDQSGDDSRAGHNQFVDDGVWLLILIVPMTLLLYRRGLLLILALGFFMQPQVSHAFKWQDLWLNKDQQAYKAIQDNPSLAQQLAQNPRLKASAAYRAEDYLQAAEQWQNLPQTGADDHYNLGNALAQSGQLEAALQHYQQALALKPNDEDTQHNKAIVEEALKQQKKQAGEQSDSNQDQQQNGDQQNNPESEQSSDSSEQQDNQDSQNQQNQSSNKQNPEESQQQQQQAQKDAAKENQQHAEQSEKQDSEEPNKASQALSPEEQQQQAEDAERLAQQDALNAEEQQAIEQWLRRIQDDPGGLMRRKFLYQYHRRNPDGDSYDNQTTEDW</sequence>
<feature type="repeat" description="TPR" evidence="1">
    <location>
        <begin position="407"/>
        <end position="440"/>
    </location>
</feature>
<organism evidence="4 5">
    <name type="scientific">Marinicella pacifica</name>
    <dbReference type="NCBI Taxonomy" id="1171543"/>
    <lineage>
        <taxon>Bacteria</taxon>
        <taxon>Pseudomonadati</taxon>
        <taxon>Pseudomonadota</taxon>
        <taxon>Gammaproteobacteria</taxon>
        <taxon>Lysobacterales</taxon>
        <taxon>Marinicellaceae</taxon>
        <taxon>Marinicella</taxon>
    </lineage>
</organism>
<dbReference type="PROSITE" id="PS50234">
    <property type="entry name" value="VWFA"/>
    <property type="match status" value="1"/>
</dbReference>
<evidence type="ECO:0000259" key="3">
    <source>
        <dbReference type="PROSITE" id="PS50234"/>
    </source>
</evidence>
<keyword evidence="1" id="KW-0802">TPR repeat</keyword>
<name>A0A917CGF0_9GAMM</name>
<proteinExistence type="predicted"/>
<dbReference type="SMART" id="SM00028">
    <property type="entry name" value="TPR"/>
    <property type="match status" value="1"/>
</dbReference>
<evidence type="ECO:0000313" key="4">
    <source>
        <dbReference type="EMBL" id="GGF87730.1"/>
    </source>
</evidence>
<evidence type="ECO:0000313" key="5">
    <source>
        <dbReference type="Proteomes" id="UP000605253"/>
    </source>
</evidence>
<dbReference type="InterPro" id="IPR050768">
    <property type="entry name" value="UPF0353/GerABKA_families"/>
</dbReference>
<feature type="region of interest" description="Disordered" evidence="2">
    <location>
        <begin position="283"/>
        <end position="302"/>
    </location>
</feature>
<feature type="compositionally biased region" description="Low complexity" evidence="2">
    <location>
        <begin position="464"/>
        <end position="523"/>
    </location>
</feature>
<dbReference type="InterPro" id="IPR002035">
    <property type="entry name" value="VWF_A"/>
</dbReference>
<dbReference type="Gene3D" id="1.25.40.10">
    <property type="entry name" value="Tetratricopeptide repeat domain"/>
    <property type="match status" value="1"/>
</dbReference>
<dbReference type="Pfam" id="PF13519">
    <property type="entry name" value="VWA_2"/>
    <property type="match status" value="1"/>
</dbReference>
<comment type="caution">
    <text evidence="4">The sequence shown here is derived from an EMBL/GenBank/DDBJ whole genome shotgun (WGS) entry which is preliminary data.</text>
</comment>